<feature type="chain" id="PRO_5041642286" evidence="5">
    <location>
        <begin position="22"/>
        <end position="184"/>
    </location>
</feature>
<keyword evidence="3 5" id="KW-0732">Signal</keyword>
<feature type="signal peptide" evidence="5">
    <location>
        <begin position="1"/>
        <end position="21"/>
    </location>
</feature>
<dbReference type="SUPFAM" id="SSF49401">
    <property type="entry name" value="Bacterial adhesins"/>
    <property type="match status" value="1"/>
</dbReference>
<evidence type="ECO:0000256" key="3">
    <source>
        <dbReference type="ARBA" id="ARBA00022729"/>
    </source>
</evidence>
<comment type="subcellular location">
    <subcellularLocation>
        <location evidence="1">Fimbrium</location>
    </subcellularLocation>
</comment>
<evidence type="ECO:0000256" key="1">
    <source>
        <dbReference type="ARBA" id="ARBA00004561"/>
    </source>
</evidence>
<evidence type="ECO:0000313" key="7">
    <source>
        <dbReference type="EMBL" id="WNS37328.1"/>
    </source>
</evidence>
<gene>
    <name evidence="6" type="ORF">ACE3KR_12985</name>
    <name evidence="7" type="ORF">RQP59_20040</name>
</gene>
<dbReference type="EMBL" id="CP135253">
    <property type="protein sequence ID" value="WNS37328.1"/>
    <property type="molecule type" value="Genomic_DNA"/>
</dbReference>
<dbReference type="Pfam" id="PF16970">
    <property type="entry name" value="FimA"/>
    <property type="match status" value="1"/>
</dbReference>
<evidence type="ECO:0000256" key="5">
    <source>
        <dbReference type="SAM" id="SignalP"/>
    </source>
</evidence>
<dbReference type="KEGG" id="echu:RQP59_20040"/>
<dbReference type="InterPro" id="IPR008966">
    <property type="entry name" value="Adhesion_dom_sf"/>
</dbReference>
<dbReference type="InterPro" id="IPR036937">
    <property type="entry name" value="Adhesion_dom_fimbrial_sf"/>
</dbReference>
<evidence type="ECO:0000256" key="2">
    <source>
        <dbReference type="ARBA" id="ARBA00006671"/>
    </source>
</evidence>
<sequence>MKKIAIIAAMGTAFAIAGVQAAGNGTINFTGNVTSQTCNATIGSTASGTAATVTLPTVQANVLAAAGNTAGQTAFNIAVTGCAATNPANAGTVKAFFEKGATVDANGRLTNQTATGGASNVALQLVEGTANTPINVGDATQNTGNFATITGSSATLPYAVRYYATGAATAGAVSSSVTYSLIYN</sequence>
<keyword evidence="8" id="KW-1185">Reference proteome</keyword>
<dbReference type="GO" id="GO:0043709">
    <property type="term" value="P:cell adhesion involved in single-species biofilm formation"/>
    <property type="evidence" value="ECO:0007669"/>
    <property type="project" value="TreeGrafter"/>
</dbReference>
<dbReference type="AlphaFoldDB" id="A0AA96RS18"/>
<protein>
    <submittedName>
        <fullName evidence="6 7">Fimbrial protein</fullName>
    </submittedName>
</protein>
<dbReference type="InterPro" id="IPR039458">
    <property type="entry name" value="FimA-like"/>
</dbReference>
<evidence type="ECO:0000313" key="6">
    <source>
        <dbReference type="EMBL" id="MFB4719797.1"/>
    </source>
</evidence>
<dbReference type="Gene3D" id="2.60.40.1090">
    <property type="entry name" value="Fimbrial-type adhesion domain"/>
    <property type="match status" value="1"/>
</dbReference>
<dbReference type="EMBL" id="JBHGSI010000003">
    <property type="protein sequence ID" value="MFB4719797.1"/>
    <property type="molecule type" value="Genomic_DNA"/>
</dbReference>
<dbReference type="Proteomes" id="UP001577381">
    <property type="component" value="Unassembled WGS sequence"/>
</dbReference>
<organism evidence="7">
    <name type="scientific">Enterobacter chuandaensis</name>
    <dbReference type="NCBI Taxonomy" id="2497875"/>
    <lineage>
        <taxon>Bacteria</taxon>
        <taxon>Pseudomonadati</taxon>
        <taxon>Pseudomonadota</taxon>
        <taxon>Gammaproteobacteria</taxon>
        <taxon>Enterobacterales</taxon>
        <taxon>Enterobacteriaceae</taxon>
        <taxon>Enterobacter</taxon>
        <taxon>Enterobacter cloacae complex</taxon>
    </lineage>
</organism>
<reference evidence="6 8" key="2">
    <citation type="submission" date="2024-09" db="EMBL/GenBank/DDBJ databases">
        <title>Molecular characterization of Carbapenemase-producing Enterobacter cloacae Complex from Infections in Argentina.</title>
        <authorList>
            <person name="De Mendieta J.M."/>
            <person name="Gomez S."/>
        </authorList>
    </citation>
    <scope>NUCLEOTIDE SEQUENCE [LARGE SCALE GENOMIC DNA]</scope>
    <source>
        <strain evidence="6 8">M23267</strain>
    </source>
</reference>
<evidence type="ECO:0000313" key="8">
    <source>
        <dbReference type="Proteomes" id="UP001577381"/>
    </source>
</evidence>
<name>A0AA96RS18_9ENTR</name>
<dbReference type="InterPro" id="IPR050263">
    <property type="entry name" value="Bact_Fimbrial_Adh_Pro"/>
</dbReference>
<accession>A0AA96RS18</accession>
<evidence type="ECO:0000256" key="4">
    <source>
        <dbReference type="ARBA" id="ARBA00023263"/>
    </source>
</evidence>
<dbReference type="RefSeq" id="WP_265194900.1">
    <property type="nucleotide sequence ID" value="NZ_CP135253.1"/>
</dbReference>
<proteinExistence type="inferred from homology"/>
<dbReference type="PANTHER" id="PTHR33420">
    <property type="entry name" value="FIMBRIAL SUBUNIT ELFA-RELATED"/>
    <property type="match status" value="1"/>
</dbReference>
<dbReference type="GO" id="GO:0009289">
    <property type="term" value="C:pilus"/>
    <property type="evidence" value="ECO:0007669"/>
    <property type="project" value="UniProtKB-SubCell"/>
</dbReference>
<reference evidence="7" key="1">
    <citation type="submission" date="2023-09" db="EMBL/GenBank/DDBJ databases">
        <title>Coexistence of blaNDM-1 and blaKPC-2 in Enterobacter chuandaensis.</title>
        <authorList>
            <person name="Chen R."/>
        </authorList>
    </citation>
    <scope>NUCLEOTIDE SEQUENCE</scope>
    <source>
        <strain evidence="7">FAHZZU5885</strain>
    </source>
</reference>
<keyword evidence="4" id="KW-0281">Fimbrium</keyword>
<dbReference type="PANTHER" id="PTHR33420:SF3">
    <property type="entry name" value="FIMBRIAL SUBUNIT ELFA"/>
    <property type="match status" value="1"/>
</dbReference>
<comment type="similarity">
    <text evidence="2">Belongs to the fimbrial protein family.</text>
</comment>